<organism evidence="3 4">
    <name type="scientific">Linum trigynum</name>
    <dbReference type="NCBI Taxonomy" id="586398"/>
    <lineage>
        <taxon>Eukaryota</taxon>
        <taxon>Viridiplantae</taxon>
        <taxon>Streptophyta</taxon>
        <taxon>Embryophyta</taxon>
        <taxon>Tracheophyta</taxon>
        <taxon>Spermatophyta</taxon>
        <taxon>Magnoliopsida</taxon>
        <taxon>eudicotyledons</taxon>
        <taxon>Gunneridae</taxon>
        <taxon>Pentapetalae</taxon>
        <taxon>rosids</taxon>
        <taxon>fabids</taxon>
        <taxon>Malpighiales</taxon>
        <taxon>Linaceae</taxon>
        <taxon>Linum</taxon>
    </lineage>
</organism>
<evidence type="ECO:0000256" key="1">
    <source>
        <dbReference type="SAM" id="Coils"/>
    </source>
</evidence>
<proteinExistence type="predicted"/>
<feature type="region of interest" description="Disordered" evidence="2">
    <location>
        <begin position="40"/>
        <end position="76"/>
    </location>
</feature>
<gene>
    <name evidence="3" type="ORF">LTRI10_LOCUS43171</name>
</gene>
<name>A0AAV2G088_9ROSI</name>
<reference evidence="3 4" key="1">
    <citation type="submission" date="2024-04" db="EMBL/GenBank/DDBJ databases">
        <authorList>
            <person name="Fracassetti M."/>
        </authorList>
    </citation>
    <scope>NUCLEOTIDE SEQUENCE [LARGE SCALE GENOMIC DNA]</scope>
</reference>
<sequence>MFPNSESASITKKELFSIIEDQNEAIEILKREVKALKRGEGAVHNPASRKRERTAEMENESSPSRRPISMWRPNDQGSSDFEGCNVGMLRRLSHHCSVRKPLARNVLTESVGTNIPPLPNYDGTTDPEDHLNGYFTKIQLYNSSDATLCKVFPSTFAGVVLNWYHQCFEQFAAMFLQNLPAERAAP</sequence>
<accession>A0AAV2G088</accession>
<dbReference type="EMBL" id="OZ034820">
    <property type="protein sequence ID" value="CAL1403225.1"/>
    <property type="molecule type" value="Genomic_DNA"/>
</dbReference>
<dbReference type="AlphaFoldDB" id="A0AAV2G088"/>
<evidence type="ECO:0000313" key="3">
    <source>
        <dbReference type="EMBL" id="CAL1403225.1"/>
    </source>
</evidence>
<keyword evidence="1" id="KW-0175">Coiled coil</keyword>
<dbReference type="Proteomes" id="UP001497516">
    <property type="component" value="Chromosome 7"/>
</dbReference>
<keyword evidence="4" id="KW-1185">Reference proteome</keyword>
<evidence type="ECO:0000313" key="4">
    <source>
        <dbReference type="Proteomes" id="UP001497516"/>
    </source>
</evidence>
<evidence type="ECO:0000256" key="2">
    <source>
        <dbReference type="SAM" id="MobiDB-lite"/>
    </source>
</evidence>
<protein>
    <submittedName>
        <fullName evidence="3">Uncharacterized protein</fullName>
    </submittedName>
</protein>
<feature type="coiled-coil region" evidence="1">
    <location>
        <begin position="12"/>
        <end position="39"/>
    </location>
</feature>